<dbReference type="PANTHER" id="PTHR21237">
    <property type="entry name" value="GRPE PROTEIN"/>
    <property type="match status" value="1"/>
</dbReference>
<evidence type="ECO:0000313" key="6">
    <source>
        <dbReference type="EMBL" id="PIQ69825.1"/>
    </source>
</evidence>
<dbReference type="GO" id="GO:0051087">
    <property type="term" value="F:protein-folding chaperone binding"/>
    <property type="evidence" value="ECO:0007669"/>
    <property type="project" value="InterPro"/>
</dbReference>
<dbReference type="GO" id="GO:0000774">
    <property type="term" value="F:adenyl-nucleotide exchange factor activity"/>
    <property type="evidence" value="ECO:0007669"/>
    <property type="project" value="InterPro"/>
</dbReference>
<dbReference type="EMBL" id="PCVI01000061">
    <property type="protein sequence ID" value="PIQ69825.1"/>
    <property type="molecule type" value="Genomic_DNA"/>
</dbReference>
<comment type="subcellular location">
    <subcellularLocation>
        <location evidence="3">Cytoplasm</location>
    </subcellularLocation>
</comment>
<evidence type="ECO:0000256" key="2">
    <source>
        <dbReference type="ARBA" id="ARBA00023186"/>
    </source>
</evidence>
<dbReference type="InterPro" id="IPR000740">
    <property type="entry name" value="GrpE"/>
</dbReference>
<keyword evidence="3 4" id="KW-0346">Stress response</keyword>
<dbReference type="GO" id="GO:0051082">
    <property type="term" value="F:unfolded protein binding"/>
    <property type="evidence" value="ECO:0007669"/>
    <property type="project" value="TreeGrafter"/>
</dbReference>
<accession>A0A2H0KF24</accession>
<comment type="similarity">
    <text evidence="1 3 5">Belongs to the GrpE family.</text>
</comment>
<keyword evidence="3" id="KW-0963">Cytoplasm</keyword>
<evidence type="ECO:0000313" key="7">
    <source>
        <dbReference type="Proteomes" id="UP000231371"/>
    </source>
</evidence>
<dbReference type="InterPro" id="IPR013805">
    <property type="entry name" value="GrpE_CC"/>
</dbReference>
<dbReference type="PANTHER" id="PTHR21237:SF23">
    <property type="entry name" value="GRPE PROTEIN HOMOLOG, MITOCHONDRIAL"/>
    <property type="match status" value="1"/>
</dbReference>
<dbReference type="AlphaFoldDB" id="A0A2H0KF24"/>
<reference evidence="6 7" key="1">
    <citation type="submission" date="2017-09" db="EMBL/GenBank/DDBJ databases">
        <title>Depth-based differentiation of microbial function through sediment-hosted aquifers and enrichment of novel symbionts in the deep terrestrial subsurface.</title>
        <authorList>
            <person name="Probst A.J."/>
            <person name="Ladd B."/>
            <person name="Jarett J.K."/>
            <person name="Geller-Mcgrath D.E."/>
            <person name="Sieber C.M."/>
            <person name="Emerson J.B."/>
            <person name="Anantharaman K."/>
            <person name="Thomas B.C."/>
            <person name="Malmstrom R."/>
            <person name="Stieglmeier M."/>
            <person name="Klingl A."/>
            <person name="Woyke T."/>
            <person name="Ryan C.M."/>
            <person name="Banfield J.F."/>
        </authorList>
    </citation>
    <scope>NUCLEOTIDE SEQUENCE [LARGE SCALE GENOMIC DNA]</scope>
    <source>
        <strain evidence="6">CG11_big_fil_rev_8_21_14_0_20_40_12</strain>
    </source>
</reference>
<dbReference type="PRINTS" id="PR00773">
    <property type="entry name" value="GRPEPROTEIN"/>
</dbReference>
<evidence type="ECO:0000256" key="1">
    <source>
        <dbReference type="ARBA" id="ARBA00009054"/>
    </source>
</evidence>
<comment type="subunit">
    <text evidence="3">Homodimer.</text>
</comment>
<keyword evidence="2 3" id="KW-0143">Chaperone</keyword>
<dbReference type="GO" id="GO:0005737">
    <property type="term" value="C:cytoplasm"/>
    <property type="evidence" value="ECO:0007669"/>
    <property type="project" value="UniProtKB-SubCell"/>
</dbReference>
<protein>
    <recommendedName>
        <fullName evidence="3 4">Protein GrpE</fullName>
    </recommendedName>
    <alternativeName>
        <fullName evidence="3">HSP-70 cofactor</fullName>
    </alternativeName>
</protein>
<dbReference type="InterPro" id="IPR009012">
    <property type="entry name" value="GrpE_head"/>
</dbReference>
<evidence type="ECO:0000256" key="4">
    <source>
        <dbReference type="RuleBase" id="RU000639"/>
    </source>
</evidence>
<comment type="function">
    <text evidence="3 4">Participates actively in the response to hyperosmotic and heat shock by preventing the aggregation of stress-denatured proteins, in association with DnaK and GrpE. It is the nucleotide exchange factor for DnaK and may function as a thermosensor. Unfolded proteins bind initially to DnaJ; upon interaction with the DnaJ-bound protein, DnaK hydrolyzes its bound ATP, resulting in the formation of a stable complex. GrpE releases ADP from DnaK; ATP binding to DnaK triggers the release of the substrate protein, thus completing the reaction cycle. Several rounds of ATP-dependent interactions between DnaJ, DnaK and GrpE are required for fully efficient folding.</text>
</comment>
<comment type="caution">
    <text evidence="6">The sequence shown here is derived from an EMBL/GenBank/DDBJ whole genome shotgun (WGS) entry which is preliminary data.</text>
</comment>
<dbReference type="SUPFAM" id="SSF51064">
    <property type="entry name" value="Head domain of nucleotide exchange factor GrpE"/>
    <property type="match status" value="1"/>
</dbReference>
<dbReference type="Proteomes" id="UP000231371">
    <property type="component" value="Unassembled WGS sequence"/>
</dbReference>
<sequence length="150" mass="17431">MKNQDKVTKDKENTELKKQIEVLTNDWKRALADYQNLQRRYEKEKIEFAQYANGILVLKLLSTLDYLEKVQSYLKDDGLGLAIKEFKNVLSEEGLKEVEVLGKKFNPEEMEAIEKIDGEEDKVIEVISKGYRLKDKLIRPAKVKVSVIII</sequence>
<dbReference type="GO" id="GO:0006457">
    <property type="term" value="P:protein folding"/>
    <property type="evidence" value="ECO:0007669"/>
    <property type="project" value="InterPro"/>
</dbReference>
<evidence type="ECO:0000256" key="3">
    <source>
        <dbReference type="HAMAP-Rule" id="MF_01151"/>
    </source>
</evidence>
<dbReference type="Gene3D" id="2.30.22.10">
    <property type="entry name" value="Head domain of nucleotide exchange factor GrpE"/>
    <property type="match status" value="1"/>
</dbReference>
<proteinExistence type="inferred from homology"/>
<organism evidence="6 7">
    <name type="scientific">Candidatus Shapirobacteria bacterium CG11_big_fil_rev_8_21_14_0_20_40_12</name>
    <dbReference type="NCBI Taxonomy" id="1974889"/>
    <lineage>
        <taxon>Bacteria</taxon>
        <taxon>Candidatus Shapironibacteriota</taxon>
    </lineage>
</organism>
<name>A0A2H0KF24_9BACT</name>
<dbReference type="Pfam" id="PF01025">
    <property type="entry name" value="GrpE"/>
    <property type="match status" value="1"/>
</dbReference>
<dbReference type="PROSITE" id="PS01071">
    <property type="entry name" value="GRPE"/>
    <property type="match status" value="1"/>
</dbReference>
<evidence type="ECO:0000256" key="5">
    <source>
        <dbReference type="RuleBase" id="RU004478"/>
    </source>
</evidence>
<dbReference type="HAMAP" id="MF_01151">
    <property type="entry name" value="GrpE"/>
    <property type="match status" value="1"/>
</dbReference>
<gene>
    <name evidence="3 6" type="primary">grpE</name>
    <name evidence="6" type="ORF">COV89_03810</name>
</gene>
<dbReference type="CDD" id="cd00446">
    <property type="entry name" value="GrpE"/>
    <property type="match status" value="1"/>
</dbReference>
<dbReference type="SUPFAM" id="SSF58014">
    <property type="entry name" value="Coiled-coil domain of nucleotide exchange factor GrpE"/>
    <property type="match status" value="1"/>
</dbReference>
<dbReference type="GO" id="GO:0042803">
    <property type="term" value="F:protein homodimerization activity"/>
    <property type="evidence" value="ECO:0007669"/>
    <property type="project" value="InterPro"/>
</dbReference>